<sequence length="126" mass="14867">MAKVLGLTLTKDHKGQPMVFFPTMQREWARAELKKAGWLRVRFYVNNPLKKRTVRLMRKRKHWRKRAQDSTHELVTWPTGKPGREACETKVITSLAKLNQWFDPHRASVVAAVIQRRAMRTFNSQQ</sequence>
<dbReference type="Proteomes" id="UP000196138">
    <property type="component" value="Chromosome"/>
</dbReference>
<protein>
    <submittedName>
        <fullName evidence="1">Uncharacterized protein</fullName>
    </submittedName>
</protein>
<dbReference type="EMBL" id="CP021455">
    <property type="protein sequence ID" value="ARU06169.1"/>
    <property type="molecule type" value="Genomic_DNA"/>
</dbReference>
<dbReference type="KEGG" id="cser:CCO03_17135"/>
<name>A0A1Y0ES84_9BURK</name>
<evidence type="ECO:0000313" key="1">
    <source>
        <dbReference type="EMBL" id="ARU06169.1"/>
    </source>
</evidence>
<proteinExistence type="predicted"/>
<reference evidence="1 2" key="1">
    <citation type="submission" date="2017-05" db="EMBL/GenBank/DDBJ databases">
        <authorList>
            <person name="Song R."/>
            <person name="Chenine A.L."/>
            <person name="Ruprecht R.M."/>
        </authorList>
    </citation>
    <scope>NUCLEOTIDE SEQUENCE [LARGE SCALE GENOMIC DNA]</scope>
    <source>
        <strain evidence="1 2">DSM 26136</strain>
    </source>
</reference>
<keyword evidence="2" id="KW-1185">Reference proteome</keyword>
<gene>
    <name evidence="1" type="ORF">CCO03_17135</name>
</gene>
<evidence type="ECO:0000313" key="2">
    <source>
        <dbReference type="Proteomes" id="UP000196138"/>
    </source>
</evidence>
<organism evidence="1 2">
    <name type="scientific">Comamonas serinivorans</name>
    <dbReference type="NCBI Taxonomy" id="1082851"/>
    <lineage>
        <taxon>Bacteria</taxon>
        <taxon>Pseudomonadati</taxon>
        <taxon>Pseudomonadota</taxon>
        <taxon>Betaproteobacteria</taxon>
        <taxon>Burkholderiales</taxon>
        <taxon>Comamonadaceae</taxon>
        <taxon>Comamonas</taxon>
    </lineage>
</organism>
<dbReference type="AlphaFoldDB" id="A0A1Y0ES84"/>
<accession>A0A1Y0ES84</accession>